<reference evidence="1 2" key="1">
    <citation type="journal article" date="2015" name="Microbiome">
        <title>Genomic resolution of linkages in carbon, nitrogen, and sulfur cycling among widespread estuary sediment bacteria.</title>
        <authorList>
            <person name="Baker B.J."/>
            <person name="Lazar C.S."/>
            <person name="Teske A.P."/>
            <person name="Dick G.J."/>
        </authorList>
    </citation>
    <scope>NUCLEOTIDE SEQUENCE [LARGE SCALE GENOMIC DNA]</scope>
    <source>
        <strain evidence="1">SM1_77</strain>
    </source>
</reference>
<evidence type="ECO:0008006" key="3">
    <source>
        <dbReference type="Google" id="ProtNLM"/>
    </source>
</evidence>
<dbReference type="EMBL" id="LJVE01000071">
    <property type="protein sequence ID" value="KPL14019.1"/>
    <property type="molecule type" value="Genomic_DNA"/>
</dbReference>
<comment type="caution">
    <text evidence="1">The sequence shown here is derived from an EMBL/GenBank/DDBJ whole genome shotgun (WGS) entry which is preliminary data.</text>
</comment>
<sequence>MCTGLLSLLAFCPLFADPSSRFELDVESGIAIVGYSDIQIPKSTGTLISFSEELETDPTFFIRGRFTYYFNRGNMLSILVAPLTLKATGSVDREVVFESESFAPNATLNTVYKFNSYRLTYEHVWFVGNRLRFGLGITAKVRDAAVSIADSVKTSEKTDLGFVPLIKFSLGWRFVDPLVLILDGDALGAPQGRAEDISLSVQGDVSDRLSLKLGYRVLEGGSDVEAVYSFTWVNYLFGGFLLHF</sequence>
<accession>A0A0S8JXT3</accession>
<protein>
    <recommendedName>
        <fullName evidence="3">Outer membrane protein beta-barrel domain-containing protein</fullName>
    </recommendedName>
</protein>
<gene>
    <name evidence="1" type="ORF">AMJ74_04190</name>
</gene>
<evidence type="ECO:0000313" key="2">
    <source>
        <dbReference type="Proteomes" id="UP000050975"/>
    </source>
</evidence>
<name>A0A0S8JXT3_UNCW3</name>
<organism evidence="1 2">
    <name type="scientific">candidate division WOR_3 bacterium SM1_77</name>
    <dbReference type="NCBI Taxonomy" id="1703778"/>
    <lineage>
        <taxon>Bacteria</taxon>
        <taxon>Bacteria division WOR-3</taxon>
    </lineage>
</organism>
<dbReference type="PATRIC" id="fig|1703778.3.peg.522"/>
<evidence type="ECO:0000313" key="1">
    <source>
        <dbReference type="EMBL" id="KPL14019.1"/>
    </source>
</evidence>
<proteinExistence type="predicted"/>
<dbReference type="AlphaFoldDB" id="A0A0S8JXT3"/>
<dbReference type="Proteomes" id="UP000050975">
    <property type="component" value="Unassembled WGS sequence"/>
</dbReference>